<dbReference type="Proteomes" id="UP001432027">
    <property type="component" value="Unassembled WGS sequence"/>
</dbReference>
<accession>A0AAV5TLS1</accession>
<evidence type="ECO:0000256" key="4">
    <source>
        <dbReference type="ARBA" id="ARBA00023015"/>
    </source>
</evidence>
<dbReference type="GO" id="GO:0043565">
    <property type="term" value="F:sequence-specific DNA binding"/>
    <property type="evidence" value="ECO:0007669"/>
    <property type="project" value="InterPro"/>
</dbReference>
<evidence type="ECO:0000256" key="8">
    <source>
        <dbReference type="ARBA" id="ARBA00023242"/>
    </source>
</evidence>
<evidence type="ECO:0000256" key="5">
    <source>
        <dbReference type="ARBA" id="ARBA00023125"/>
    </source>
</evidence>
<dbReference type="PANTHER" id="PTHR46011:SF6">
    <property type="entry name" value="HIGH ZINC ACTIVATED NUCLEAR RECEPTOR PROTEIN"/>
    <property type="match status" value="1"/>
</dbReference>
<dbReference type="InterPro" id="IPR001628">
    <property type="entry name" value="Znf_hrmn_rcpt"/>
</dbReference>
<evidence type="ECO:0000313" key="10">
    <source>
        <dbReference type="EMBL" id="GMS95368.1"/>
    </source>
</evidence>
<comment type="caution">
    <text evidence="10">The sequence shown here is derived from an EMBL/GenBank/DDBJ whole genome shotgun (WGS) entry which is preliminary data.</text>
</comment>
<dbReference type="EMBL" id="BTSX01000004">
    <property type="protein sequence ID" value="GMS95368.1"/>
    <property type="molecule type" value="Genomic_DNA"/>
</dbReference>
<dbReference type="SUPFAM" id="SSF57716">
    <property type="entry name" value="Glucocorticoid receptor-like (DNA-binding domain)"/>
    <property type="match status" value="1"/>
</dbReference>
<dbReference type="SMART" id="SM00399">
    <property type="entry name" value="ZnF_C4"/>
    <property type="match status" value="1"/>
</dbReference>
<evidence type="ECO:0000256" key="1">
    <source>
        <dbReference type="ARBA" id="ARBA00022723"/>
    </source>
</evidence>
<sequence length="108" mass="12148">EHSPHTLVSLTQMEPPKTQIPAKVQFRSCMICRGPTKCSHMGIDACRACSTFYRRTKEKNAPLVCRTGTGRCVLERDEGFTCKKCRFERFSQVLEGSKADNPTTSSFV</sequence>
<keyword evidence="2" id="KW-0863">Zinc-finger</keyword>
<dbReference type="PROSITE" id="PS51030">
    <property type="entry name" value="NUCLEAR_REC_DBD_2"/>
    <property type="match status" value="1"/>
</dbReference>
<evidence type="ECO:0000259" key="9">
    <source>
        <dbReference type="PROSITE" id="PS51030"/>
    </source>
</evidence>
<dbReference type="Pfam" id="PF00105">
    <property type="entry name" value="zf-C4"/>
    <property type="match status" value="1"/>
</dbReference>
<dbReference type="AlphaFoldDB" id="A0AAV5TLS1"/>
<dbReference type="Gene3D" id="3.30.50.10">
    <property type="entry name" value="Erythroid Transcription Factor GATA-1, subunit A"/>
    <property type="match status" value="1"/>
</dbReference>
<dbReference type="GO" id="GO:0008270">
    <property type="term" value="F:zinc ion binding"/>
    <property type="evidence" value="ECO:0007669"/>
    <property type="project" value="UniProtKB-KW"/>
</dbReference>
<evidence type="ECO:0000256" key="7">
    <source>
        <dbReference type="ARBA" id="ARBA00023170"/>
    </source>
</evidence>
<proteinExistence type="predicted"/>
<evidence type="ECO:0000256" key="6">
    <source>
        <dbReference type="ARBA" id="ARBA00023163"/>
    </source>
</evidence>
<keyword evidence="1" id="KW-0479">Metal-binding</keyword>
<dbReference type="GO" id="GO:0005634">
    <property type="term" value="C:nucleus"/>
    <property type="evidence" value="ECO:0007669"/>
    <property type="project" value="TreeGrafter"/>
</dbReference>
<feature type="non-terminal residue" evidence="10">
    <location>
        <position position="108"/>
    </location>
</feature>
<dbReference type="GO" id="GO:0003700">
    <property type="term" value="F:DNA-binding transcription factor activity"/>
    <property type="evidence" value="ECO:0007669"/>
    <property type="project" value="InterPro"/>
</dbReference>
<gene>
    <name evidence="10" type="ORF">PENTCL1PPCAC_17544</name>
</gene>
<dbReference type="PRINTS" id="PR00047">
    <property type="entry name" value="STROIDFINGER"/>
</dbReference>
<evidence type="ECO:0000256" key="3">
    <source>
        <dbReference type="ARBA" id="ARBA00022833"/>
    </source>
</evidence>
<keyword evidence="3" id="KW-0862">Zinc</keyword>
<keyword evidence="8" id="KW-0539">Nucleus</keyword>
<evidence type="ECO:0000313" key="11">
    <source>
        <dbReference type="Proteomes" id="UP001432027"/>
    </source>
</evidence>
<keyword evidence="7" id="KW-0675">Receptor</keyword>
<keyword evidence="11" id="KW-1185">Reference proteome</keyword>
<keyword evidence="6" id="KW-0804">Transcription</keyword>
<name>A0AAV5TLS1_9BILA</name>
<feature type="non-terminal residue" evidence="10">
    <location>
        <position position="1"/>
    </location>
</feature>
<protein>
    <recommendedName>
        <fullName evidence="9">Nuclear receptor domain-containing protein</fullName>
    </recommendedName>
</protein>
<dbReference type="PANTHER" id="PTHR46011">
    <property type="entry name" value="NUCLEAR HORMONE RECEPTOR FAMILY MEMBER NHR-86-RELATED"/>
    <property type="match status" value="1"/>
</dbReference>
<keyword evidence="4" id="KW-0805">Transcription regulation</keyword>
<feature type="domain" description="Nuclear receptor" evidence="9">
    <location>
        <begin position="26"/>
        <end position="104"/>
    </location>
</feature>
<evidence type="ECO:0000256" key="2">
    <source>
        <dbReference type="ARBA" id="ARBA00022771"/>
    </source>
</evidence>
<reference evidence="10" key="1">
    <citation type="submission" date="2023-10" db="EMBL/GenBank/DDBJ databases">
        <title>Genome assembly of Pristionchus species.</title>
        <authorList>
            <person name="Yoshida K."/>
            <person name="Sommer R.J."/>
        </authorList>
    </citation>
    <scope>NUCLEOTIDE SEQUENCE</scope>
    <source>
        <strain evidence="10">RS0144</strain>
    </source>
</reference>
<organism evidence="10 11">
    <name type="scientific">Pristionchus entomophagus</name>
    <dbReference type="NCBI Taxonomy" id="358040"/>
    <lineage>
        <taxon>Eukaryota</taxon>
        <taxon>Metazoa</taxon>
        <taxon>Ecdysozoa</taxon>
        <taxon>Nematoda</taxon>
        <taxon>Chromadorea</taxon>
        <taxon>Rhabditida</taxon>
        <taxon>Rhabditina</taxon>
        <taxon>Diplogasteromorpha</taxon>
        <taxon>Diplogasteroidea</taxon>
        <taxon>Neodiplogasteridae</taxon>
        <taxon>Pristionchus</taxon>
    </lineage>
</organism>
<dbReference type="InterPro" id="IPR013088">
    <property type="entry name" value="Znf_NHR/GATA"/>
</dbReference>
<keyword evidence="5" id="KW-0238">DNA-binding</keyword>